<reference evidence="4" key="1">
    <citation type="journal article" date="2019" name="Int. J. Syst. Evol. Microbiol.">
        <title>The Global Catalogue of Microorganisms (GCM) 10K type strain sequencing project: providing services to taxonomists for standard genome sequencing and annotation.</title>
        <authorList>
            <consortium name="The Broad Institute Genomics Platform"/>
            <consortium name="The Broad Institute Genome Sequencing Center for Infectious Disease"/>
            <person name="Wu L."/>
            <person name="Ma J."/>
        </authorList>
    </citation>
    <scope>NUCLEOTIDE SEQUENCE [LARGE SCALE GENOMIC DNA]</scope>
    <source>
        <strain evidence="4">CGMCC 1.12859</strain>
    </source>
</reference>
<dbReference type="Pfam" id="PF26035">
    <property type="entry name" value="DUF8010"/>
    <property type="match status" value="1"/>
</dbReference>
<dbReference type="RefSeq" id="WP_380232372.1">
    <property type="nucleotide sequence ID" value="NZ_JBHSVH010000002.1"/>
</dbReference>
<dbReference type="InterPro" id="IPR058498">
    <property type="entry name" value="DUF8185"/>
</dbReference>
<evidence type="ECO:0000259" key="2">
    <source>
        <dbReference type="Pfam" id="PF26572"/>
    </source>
</evidence>
<dbReference type="Pfam" id="PF26572">
    <property type="entry name" value="DUF8185"/>
    <property type="match status" value="1"/>
</dbReference>
<dbReference type="InterPro" id="IPR058323">
    <property type="entry name" value="DUF8010"/>
</dbReference>
<protein>
    <submittedName>
        <fullName evidence="3">Uncharacterized protein</fullName>
    </submittedName>
</protein>
<proteinExistence type="predicted"/>
<dbReference type="Proteomes" id="UP001596435">
    <property type="component" value="Unassembled WGS sequence"/>
</dbReference>
<evidence type="ECO:0000313" key="3">
    <source>
        <dbReference type="EMBL" id="MFC7183505.1"/>
    </source>
</evidence>
<accession>A0ABW2G6G9</accession>
<gene>
    <name evidence="3" type="ORF">ACFQMG_28580</name>
</gene>
<comment type="caution">
    <text evidence="3">The sequence shown here is derived from an EMBL/GenBank/DDBJ whole genome shotgun (WGS) entry which is preliminary data.</text>
</comment>
<organism evidence="3 4">
    <name type="scientific">Kitasatospora paranensis</name>
    <dbReference type="NCBI Taxonomy" id="258053"/>
    <lineage>
        <taxon>Bacteria</taxon>
        <taxon>Bacillati</taxon>
        <taxon>Actinomycetota</taxon>
        <taxon>Actinomycetes</taxon>
        <taxon>Kitasatosporales</taxon>
        <taxon>Streptomycetaceae</taxon>
        <taxon>Kitasatospora</taxon>
    </lineage>
</organism>
<dbReference type="EMBL" id="JBHTAJ010000070">
    <property type="protein sequence ID" value="MFC7183505.1"/>
    <property type="molecule type" value="Genomic_DNA"/>
</dbReference>
<feature type="domain" description="DUF8185" evidence="2">
    <location>
        <begin position="158"/>
        <end position="264"/>
    </location>
</feature>
<evidence type="ECO:0000313" key="4">
    <source>
        <dbReference type="Proteomes" id="UP001596435"/>
    </source>
</evidence>
<name>A0ABW2G6G9_9ACTN</name>
<feature type="domain" description="DUF8010" evidence="1">
    <location>
        <begin position="11"/>
        <end position="155"/>
    </location>
</feature>
<evidence type="ECO:0000259" key="1">
    <source>
        <dbReference type="Pfam" id="PF26035"/>
    </source>
</evidence>
<sequence length="276" mass="28179">MNRSHLSGDPAALVLAESGGAADLAAFLARLLRFDRAAAVRLQAVRGPRGDGVLAVFGRLPLGTSGAIAIRTSRLGASAGTVVDAGPTDTDATGTDAVGTRAVGPRAIGADASEAGPTAPDFDVTVSAGQLLDGVEAESGLVAVPSPVTGPAWAGLLPPRRGWQLVGEPPAFEVVPELMAGVREFRERSEAVPEHHRTRAVLDALADEIWSRPLTALPELPLRAVHAAYVIGFLRPGAPLTVHRAGGWLRLSAPSGSVAVRRAAAPGAGLGLSPLR</sequence>
<keyword evidence="4" id="KW-1185">Reference proteome</keyword>